<dbReference type="PANTHER" id="PTHR36124">
    <property type="match status" value="1"/>
</dbReference>
<dbReference type="STRING" id="747725.A0A168JGK5"/>
<sequence length="406" mass="46808">METISQTLRGWINETSPVALAHVDNLVDKMANLFKAGGVQNQDTFILTAAAASIVVLYLATVRHLRYKNINAIRAKYPNPQDVLDNIDIAREINAITTKKEFPFLSREGTELALFKTFTIPTISKLLVATGEFKKDCTRRAEDTELVLLEITDAHARIKKQVAKDPNTPEEDIKAQWQRPDMALKRLNELHGKYNILNDDYLYTLSLFIYEPVSWINRYEWRSLDEREINAMFRVWYDVGVGMNLQNIPDTPAKMLAFKNKYAEEHITYASSNWKCGEPTFRHLLSSIPAFLREPIYNFSLHLLPSVLDSADAKAFQLPEEHTVLTAIFKSALHTRAFFVRHFMLPRSTYLSRTPFYPNKEGKFVPEFFYYKPHIYKDGYNISELGPDKFKPEQATATTLKCPVMH</sequence>
<dbReference type="PANTHER" id="PTHR36124:SF1">
    <property type="entry name" value="ER-BOUND OXYGENASE MPAB_MPAB'_RUBBER OXYGENASE CATALYTIC DOMAIN-CONTAINING PROTEIN"/>
    <property type="match status" value="1"/>
</dbReference>
<reference evidence="2 3" key="1">
    <citation type="submission" date="2015-06" db="EMBL/GenBank/DDBJ databases">
        <title>Expansion of signal transduction pathways in fungi by whole-genome duplication.</title>
        <authorList>
            <consortium name="DOE Joint Genome Institute"/>
            <person name="Corrochano L.M."/>
            <person name="Kuo A."/>
            <person name="Marcet-Houben M."/>
            <person name="Polaino S."/>
            <person name="Salamov A."/>
            <person name="Villalobos J.M."/>
            <person name="Alvarez M.I."/>
            <person name="Avalos J."/>
            <person name="Benito E.P."/>
            <person name="Benoit I."/>
            <person name="Burger G."/>
            <person name="Camino L.P."/>
            <person name="Canovas D."/>
            <person name="Cerda-Olmedo E."/>
            <person name="Cheng J.-F."/>
            <person name="Dominguez A."/>
            <person name="Elias M."/>
            <person name="Eslava A.P."/>
            <person name="Glaser F."/>
            <person name="Grimwood J."/>
            <person name="Gutierrez G."/>
            <person name="Heitman J."/>
            <person name="Henrissat B."/>
            <person name="Iturriaga E.A."/>
            <person name="Lang B.F."/>
            <person name="Lavin J.L."/>
            <person name="Lee S."/>
            <person name="Li W."/>
            <person name="Lindquist E."/>
            <person name="Lopez-Garcia S."/>
            <person name="Luque E.M."/>
            <person name="Marcos A.T."/>
            <person name="Martin J."/>
            <person name="Mccluskey K."/>
            <person name="Medina H.R."/>
            <person name="Miralles-Duran A."/>
            <person name="Miyazaki A."/>
            <person name="Munoz-Torres E."/>
            <person name="Oguiza J.A."/>
            <person name="Ohm R."/>
            <person name="Olmedo M."/>
            <person name="Orejas M."/>
            <person name="Ortiz-Castellanos L."/>
            <person name="Pisabarro A.G."/>
            <person name="Rodriguez-Romero J."/>
            <person name="Ruiz-Herrera J."/>
            <person name="Ruiz-Vazquez R."/>
            <person name="Sanz C."/>
            <person name="Schackwitz W."/>
            <person name="Schmutz J."/>
            <person name="Shahriari M."/>
            <person name="Shelest E."/>
            <person name="Silva-Franco F."/>
            <person name="Soanes D."/>
            <person name="Syed K."/>
            <person name="Tagua V.G."/>
            <person name="Talbot N.J."/>
            <person name="Thon M."/>
            <person name="De Vries R.P."/>
            <person name="Wiebenga A."/>
            <person name="Yadav J.S."/>
            <person name="Braun E.L."/>
            <person name="Baker S."/>
            <person name="Garre V."/>
            <person name="Horwitz B."/>
            <person name="Torres-Martinez S."/>
            <person name="Idnurm A."/>
            <person name="Herrera-Estrella A."/>
            <person name="Gabaldon T."/>
            <person name="Grigoriev I.V."/>
        </authorList>
    </citation>
    <scope>NUCLEOTIDE SEQUENCE [LARGE SCALE GENOMIC DNA]</scope>
    <source>
        <strain evidence="2 3">CBS 277.49</strain>
    </source>
</reference>
<keyword evidence="1" id="KW-0812">Transmembrane</keyword>
<comment type="caution">
    <text evidence="2">The sequence shown here is derived from an EMBL/GenBank/DDBJ whole genome shotgun (WGS) entry which is preliminary data.</text>
</comment>
<evidence type="ECO:0000313" key="2">
    <source>
        <dbReference type="EMBL" id="OAD01162.1"/>
    </source>
</evidence>
<name>A0A168JGK5_MUCCL</name>
<evidence type="ECO:0000256" key="1">
    <source>
        <dbReference type="SAM" id="Phobius"/>
    </source>
</evidence>
<protein>
    <recommendedName>
        <fullName evidence="4">ER-bound oxygenase mpaB/mpaB'/Rubber oxygenase catalytic domain-containing protein</fullName>
    </recommendedName>
</protein>
<proteinExistence type="predicted"/>
<dbReference type="VEuPathDB" id="FungiDB:MUCCIDRAFT_84711"/>
<dbReference type="OrthoDB" id="545169at2759"/>
<evidence type="ECO:0008006" key="4">
    <source>
        <dbReference type="Google" id="ProtNLM"/>
    </source>
</evidence>
<keyword evidence="1" id="KW-0472">Membrane</keyword>
<gene>
    <name evidence="2" type="ORF">MUCCIDRAFT_84711</name>
</gene>
<dbReference type="AlphaFoldDB" id="A0A168JGK5"/>
<keyword evidence="1" id="KW-1133">Transmembrane helix</keyword>
<accession>A0A168JGK5</accession>
<feature type="transmembrane region" description="Helical" evidence="1">
    <location>
        <begin position="44"/>
        <end position="62"/>
    </location>
</feature>
<evidence type="ECO:0000313" key="3">
    <source>
        <dbReference type="Proteomes" id="UP000077051"/>
    </source>
</evidence>
<dbReference type="InterPro" id="IPR046366">
    <property type="entry name" value="MPAB"/>
</dbReference>
<organism evidence="2 3">
    <name type="scientific">Mucor lusitanicus CBS 277.49</name>
    <dbReference type="NCBI Taxonomy" id="747725"/>
    <lineage>
        <taxon>Eukaryota</taxon>
        <taxon>Fungi</taxon>
        <taxon>Fungi incertae sedis</taxon>
        <taxon>Mucoromycota</taxon>
        <taxon>Mucoromycotina</taxon>
        <taxon>Mucoromycetes</taxon>
        <taxon>Mucorales</taxon>
        <taxon>Mucorineae</taxon>
        <taxon>Mucoraceae</taxon>
        <taxon>Mucor</taxon>
    </lineage>
</organism>
<dbReference type="Proteomes" id="UP000077051">
    <property type="component" value="Unassembled WGS sequence"/>
</dbReference>
<dbReference type="EMBL" id="AMYB01000006">
    <property type="protein sequence ID" value="OAD01162.1"/>
    <property type="molecule type" value="Genomic_DNA"/>
</dbReference>
<keyword evidence="3" id="KW-1185">Reference proteome</keyword>
<dbReference type="GO" id="GO:0016491">
    <property type="term" value="F:oxidoreductase activity"/>
    <property type="evidence" value="ECO:0007669"/>
    <property type="project" value="InterPro"/>
</dbReference>